<reference evidence="1" key="1">
    <citation type="submission" date="2020-08" db="EMBL/GenBank/DDBJ databases">
        <title>Multicomponent nature underlies the extraordinary mechanical properties of spider dragline silk.</title>
        <authorList>
            <person name="Kono N."/>
            <person name="Nakamura H."/>
            <person name="Mori M."/>
            <person name="Yoshida Y."/>
            <person name="Ohtoshi R."/>
            <person name="Malay A.D."/>
            <person name="Moran D.A.P."/>
            <person name="Tomita M."/>
            <person name="Numata K."/>
            <person name="Arakawa K."/>
        </authorList>
    </citation>
    <scope>NUCLEOTIDE SEQUENCE</scope>
</reference>
<dbReference type="Proteomes" id="UP000887159">
    <property type="component" value="Unassembled WGS sequence"/>
</dbReference>
<gene>
    <name evidence="1" type="ORF">TNCV_3556501</name>
</gene>
<proteinExistence type="predicted"/>
<organism evidence="1 2">
    <name type="scientific">Trichonephila clavipes</name>
    <name type="common">Golden silk orbweaver</name>
    <name type="synonym">Nephila clavipes</name>
    <dbReference type="NCBI Taxonomy" id="2585209"/>
    <lineage>
        <taxon>Eukaryota</taxon>
        <taxon>Metazoa</taxon>
        <taxon>Ecdysozoa</taxon>
        <taxon>Arthropoda</taxon>
        <taxon>Chelicerata</taxon>
        <taxon>Arachnida</taxon>
        <taxon>Araneae</taxon>
        <taxon>Araneomorphae</taxon>
        <taxon>Entelegynae</taxon>
        <taxon>Araneoidea</taxon>
        <taxon>Nephilidae</taxon>
        <taxon>Trichonephila</taxon>
    </lineage>
</organism>
<evidence type="ECO:0000313" key="1">
    <source>
        <dbReference type="EMBL" id="GFY32142.1"/>
    </source>
</evidence>
<name>A0A8X6WCP1_TRICX</name>
<keyword evidence="2" id="KW-1185">Reference proteome</keyword>
<dbReference type="EMBL" id="BMAU01021402">
    <property type="protein sequence ID" value="GFY32142.1"/>
    <property type="molecule type" value="Genomic_DNA"/>
</dbReference>
<sequence length="66" mass="7915">MDEDRSEQCAVCMSYLKRASRSHLDDEVKEAMQDFLDSQPRFFYNDAIDLQWKRRNLCYNVNGDVF</sequence>
<evidence type="ECO:0000313" key="2">
    <source>
        <dbReference type="Proteomes" id="UP000887159"/>
    </source>
</evidence>
<accession>A0A8X6WCP1</accession>
<protein>
    <submittedName>
        <fullName evidence="1">Uncharacterized protein</fullName>
    </submittedName>
</protein>
<comment type="caution">
    <text evidence="1">The sequence shown here is derived from an EMBL/GenBank/DDBJ whole genome shotgun (WGS) entry which is preliminary data.</text>
</comment>
<dbReference type="AlphaFoldDB" id="A0A8X6WCP1"/>